<dbReference type="PRINTS" id="PR00081">
    <property type="entry name" value="GDHRDH"/>
</dbReference>
<dbReference type="InterPro" id="IPR036291">
    <property type="entry name" value="NAD(P)-bd_dom_sf"/>
</dbReference>
<dbReference type="AlphaFoldDB" id="A0A3B0ZQ68"/>
<dbReference type="SUPFAM" id="SSF51735">
    <property type="entry name" value="NAD(P)-binding Rossmann-fold domains"/>
    <property type="match status" value="1"/>
</dbReference>
<organism evidence="1">
    <name type="scientific">hydrothermal vent metagenome</name>
    <dbReference type="NCBI Taxonomy" id="652676"/>
    <lineage>
        <taxon>unclassified sequences</taxon>
        <taxon>metagenomes</taxon>
        <taxon>ecological metagenomes</taxon>
    </lineage>
</organism>
<sequence length="100" mass="11080">MTQEKKTVLITGGTRGIGNALVEHYVSNDWHVISAGRSEKTISTAKEVYPGVQWLACDMAIPSQRIKFSEQLLGTPLNLIIHNAGIQQARDYFQPKKVNA</sequence>
<dbReference type="PANTHER" id="PTHR45458">
    <property type="entry name" value="SHORT-CHAIN DEHYDROGENASE/REDUCTASE SDR"/>
    <property type="match status" value="1"/>
</dbReference>
<name>A0A3B0ZQ68_9ZZZZ</name>
<dbReference type="Gene3D" id="3.40.50.720">
    <property type="entry name" value="NAD(P)-binding Rossmann-like Domain"/>
    <property type="match status" value="1"/>
</dbReference>
<protein>
    <submittedName>
        <fullName evidence="1">Uncharacterized protein</fullName>
    </submittedName>
</protein>
<dbReference type="Pfam" id="PF00106">
    <property type="entry name" value="adh_short"/>
    <property type="match status" value="1"/>
</dbReference>
<dbReference type="InterPro" id="IPR052184">
    <property type="entry name" value="SDR_enzymes"/>
</dbReference>
<gene>
    <name evidence="1" type="ORF">MNBD_GAMMA17-818</name>
</gene>
<evidence type="ECO:0000313" key="1">
    <source>
        <dbReference type="EMBL" id="VAW89582.1"/>
    </source>
</evidence>
<dbReference type="EMBL" id="UOFQ01000142">
    <property type="protein sequence ID" value="VAW89582.1"/>
    <property type="molecule type" value="Genomic_DNA"/>
</dbReference>
<dbReference type="InterPro" id="IPR002347">
    <property type="entry name" value="SDR_fam"/>
</dbReference>
<dbReference type="PANTHER" id="PTHR45458:SF1">
    <property type="entry name" value="SHORT CHAIN DEHYDROGENASE"/>
    <property type="match status" value="1"/>
</dbReference>
<proteinExistence type="predicted"/>
<dbReference type="GO" id="GO:0016616">
    <property type="term" value="F:oxidoreductase activity, acting on the CH-OH group of donors, NAD or NADP as acceptor"/>
    <property type="evidence" value="ECO:0007669"/>
    <property type="project" value="TreeGrafter"/>
</dbReference>
<accession>A0A3B0ZQ68</accession>
<reference evidence="1" key="1">
    <citation type="submission" date="2018-06" db="EMBL/GenBank/DDBJ databases">
        <authorList>
            <person name="Zhirakovskaya E."/>
        </authorList>
    </citation>
    <scope>NUCLEOTIDE SEQUENCE</scope>
</reference>